<dbReference type="KEGG" id="vg:41699988"/>
<dbReference type="Proteomes" id="UP000290445">
    <property type="component" value="Segment"/>
</dbReference>
<organism evidence="2 3">
    <name type="scientific">Operophtera brumata nucleopolyhedrovirus</name>
    <dbReference type="NCBI Taxonomy" id="1046267"/>
    <lineage>
        <taxon>Viruses</taxon>
        <taxon>Viruses incertae sedis</taxon>
        <taxon>Naldaviricetes</taxon>
        <taxon>Lefavirales</taxon>
        <taxon>Baculoviridae</taxon>
        <taxon>Alphabaculovirus</taxon>
        <taxon>Alphabaculovirus opbrumatae</taxon>
    </lineage>
</organism>
<keyword evidence="3" id="KW-1185">Reference proteome</keyword>
<accession>A0A2H4UZY7</accession>
<evidence type="ECO:0000313" key="3">
    <source>
        <dbReference type="Proteomes" id="UP000290445"/>
    </source>
</evidence>
<evidence type="ECO:0000256" key="1">
    <source>
        <dbReference type="SAM" id="MobiDB-lite"/>
    </source>
</evidence>
<dbReference type="EMBL" id="MF614691">
    <property type="protein sequence ID" value="AUA60325.1"/>
    <property type="molecule type" value="Genomic_DNA"/>
</dbReference>
<sequence>MIFSVVVLLFFVQALVKMAHSLFNNYLMGINEDEEDFIDDNEEEYDDDYEDEEYEDEEYEDEDDEGYIDDRESPIMTRSRSQDVEPNEEHYLCVLESLATPVIENAVLTTYQVPSRP</sequence>
<dbReference type="GeneID" id="41699988"/>
<reference evidence="2 3" key="1">
    <citation type="journal article" date="2017" name="Viruses">
        <title>The Operophtera brumata Nucleopolyhedrovirus (OpbuNPV) Represents an Early, Divergent Lineage within Genus Alphabaculovirus.</title>
        <authorList>
            <person name="Harrison R.L."/>
            <person name="Rowley D.L."/>
            <person name="Mowery J.D."/>
            <person name="Bauchan G.R."/>
            <person name="Burand J.P."/>
        </authorList>
    </citation>
    <scope>NUCLEOTIDE SEQUENCE [LARGE SCALE GENOMIC DNA]</scope>
    <source>
        <strain evidence="2">OpbuNPV-MA</strain>
    </source>
</reference>
<dbReference type="RefSeq" id="YP_009552654.1">
    <property type="nucleotide sequence ID" value="NC_040621.1"/>
</dbReference>
<feature type="compositionally biased region" description="Acidic residues" evidence="1">
    <location>
        <begin position="34"/>
        <end position="67"/>
    </location>
</feature>
<proteinExistence type="predicted"/>
<evidence type="ECO:0000313" key="2">
    <source>
        <dbReference type="EMBL" id="AUA60325.1"/>
    </source>
</evidence>
<feature type="region of interest" description="Disordered" evidence="1">
    <location>
        <begin position="34"/>
        <end position="86"/>
    </location>
</feature>
<protein>
    <submittedName>
        <fullName evidence="2">ORF94 protein</fullName>
    </submittedName>
</protein>
<name>A0A2H4UZY7_9ABAC</name>